<proteinExistence type="predicted"/>
<reference evidence="1" key="1">
    <citation type="journal article" date="2013" name="J. Plant Res.">
        <title>Effect of fungi and light on seed germination of three Opuntia species from semiarid lands of central Mexico.</title>
        <authorList>
            <person name="Delgado-Sanchez P."/>
            <person name="Jimenez-Bremont J.F."/>
            <person name="Guerrero-Gonzalez Mde L."/>
            <person name="Flores J."/>
        </authorList>
    </citation>
    <scope>NUCLEOTIDE SEQUENCE</scope>
    <source>
        <tissue evidence="1">Cladode</tissue>
    </source>
</reference>
<protein>
    <submittedName>
        <fullName evidence="1">Uncharacterized protein</fullName>
    </submittedName>
</protein>
<organism evidence="1">
    <name type="scientific">Opuntia streptacantha</name>
    <name type="common">Prickly pear cactus</name>
    <name type="synonym">Opuntia cardona</name>
    <dbReference type="NCBI Taxonomy" id="393608"/>
    <lineage>
        <taxon>Eukaryota</taxon>
        <taxon>Viridiplantae</taxon>
        <taxon>Streptophyta</taxon>
        <taxon>Embryophyta</taxon>
        <taxon>Tracheophyta</taxon>
        <taxon>Spermatophyta</taxon>
        <taxon>Magnoliopsida</taxon>
        <taxon>eudicotyledons</taxon>
        <taxon>Gunneridae</taxon>
        <taxon>Pentapetalae</taxon>
        <taxon>Caryophyllales</taxon>
        <taxon>Cactineae</taxon>
        <taxon>Cactaceae</taxon>
        <taxon>Opuntioideae</taxon>
        <taxon>Opuntia</taxon>
    </lineage>
</organism>
<evidence type="ECO:0000313" key="1">
    <source>
        <dbReference type="EMBL" id="MBA4675387.1"/>
    </source>
</evidence>
<sequence>MACPLRKTPASSERSPKACELDRGNVLVRSTVQMDLGCVEFLCSSKALNLPVLDVRVVLRELSTNCAHCSFHERNFGWITTHFLKDNKQIISGFQPRSRHVIPSLGRFAAPKLTLRWAECSGIVATVAFTISKCCPISANTFPIDPNLTLSHALQVQSKWLVSFRRIKVSLVPHQWLLFLHN</sequence>
<reference evidence="1" key="2">
    <citation type="submission" date="2020-07" db="EMBL/GenBank/DDBJ databases">
        <authorList>
            <person name="Vera ALvarez R."/>
            <person name="Arias-Moreno D.M."/>
            <person name="Jimenez-Jacinto V."/>
            <person name="Jimenez-Bremont J.F."/>
            <person name="Swaminathan K."/>
            <person name="Moose S.P."/>
            <person name="Guerrero-Gonzalez M.L."/>
            <person name="Marino-Ramirez L."/>
            <person name="Landsman D."/>
            <person name="Rodriguez-Kessler M."/>
            <person name="Delgado-Sanchez P."/>
        </authorList>
    </citation>
    <scope>NUCLEOTIDE SEQUENCE</scope>
    <source>
        <tissue evidence="1">Cladode</tissue>
    </source>
</reference>
<name>A0A7C9F020_OPUST</name>
<dbReference type="AlphaFoldDB" id="A0A7C9F020"/>
<accession>A0A7C9F020</accession>
<dbReference type="EMBL" id="GISG01267047">
    <property type="protein sequence ID" value="MBA4675387.1"/>
    <property type="molecule type" value="Transcribed_RNA"/>
</dbReference>